<dbReference type="RefSeq" id="WP_220370449.1">
    <property type="nucleotide sequence ID" value="NZ_JAEUAO010000001.1"/>
</dbReference>
<dbReference type="Proteomes" id="UP000757604">
    <property type="component" value="Unassembled WGS sequence"/>
</dbReference>
<dbReference type="EMBL" id="JAEUAO010000001">
    <property type="protein sequence ID" value="MBW9062393.1"/>
    <property type="molecule type" value="Genomic_DNA"/>
</dbReference>
<accession>A0ABS7H5A5</accession>
<sequence length="99" mass="10764">MNALRPEIARIADAANDAERAAALLECSLSTLMTCESTIRNRLMHAGFAEGLTYLDAELLQLRSTRRASDAGLQSMAVIVARGRMYRIVLGLPADGQEE</sequence>
<name>A0ABS7H5A5_9HYPH</name>
<reference evidence="1 2" key="1">
    <citation type="journal article" date="2021" name="MBio">
        <title>Poor Competitiveness of Bradyrhizobium in Pigeon Pea Root Colonization in Indian Soils.</title>
        <authorList>
            <person name="Chalasani D."/>
            <person name="Basu A."/>
            <person name="Pullabhotla S.V.S.R.N."/>
            <person name="Jorrin B."/>
            <person name="Neal A.L."/>
            <person name="Poole P.S."/>
            <person name="Podile A.R."/>
            <person name="Tkacz A."/>
        </authorList>
    </citation>
    <scope>NUCLEOTIDE SEQUENCE [LARGE SCALE GENOMIC DNA]</scope>
    <source>
        <strain evidence="1 2">HU44</strain>
    </source>
</reference>
<gene>
    <name evidence="1" type="ORF">JNB71_03580</name>
</gene>
<evidence type="ECO:0000313" key="2">
    <source>
        <dbReference type="Proteomes" id="UP000757604"/>
    </source>
</evidence>
<evidence type="ECO:0000313" key="1">
    <source>
        <dbReference type="EMBL" id="MBW9062393.1"/>
    </source>
</evidence>
<protein>
    <submittedName>
        <fullName evidence="1">Uncharacterized protein</fullName>
    </submittedName>
</protein>
<keyword evidence="2" id="KW-1185">Reference proteome</keyword>
<comment type="caution">
    <text evidence="1">The sequence shown here is derived from an EMBL/GenBank/DDBJ whole genome shotgun (WGS) entry which is preliminary data.</text>
</comment>
<organism evidence="1 2">
    <name type="scientific">Rhizobium herbae</name>
    <dbReference type="NCBI Taxonomy" id="508661"/>
    <lineage>
        <taxon>Bacteria</taxon>
        <taxon>Pseudomonadati</taxon>
        <taxon>Pseudomonadota</taxon>
        <taxon>Alphaproteobacteria</taxon>
        <taxon>Hyphomicrobiales</taxon>
        <taxon>Rhizobiaceae</taxon>
        <taxon>Rhizobium/Agrobacterium group</taxon>
        <taxon>Rhizobium</taxon>
    </lineage>
</organism>
<proteinExistence type="predicted"/>